<evidence type="ECO:0000256" key="3">
    <source>
        <dbReference type="ARBA" id="ARBA00022729"/>
    </source>
</evidence>
<sequence length="512" mass="58397">MIYKNYYFPILSLFLFVFLESCTGKQEPQGLVLYDQQCARCHIGPSIQDLPKNTWKTAVLPDMGTRMGFSTPGYDPYQGFSFEEKIAIMKTNTFPSTPVITEEEWKILQDYILSKAPDSLPETKKPLNVNSSLALFEPKPLKLDENPGSYITYLEYLPEEERLAIGDIQNNLIMYDFESNQIESTVKGNSPIIKYNKFKEKKYITQIGRLNPSERPAGSLSILEDDQVKNYNHKLHRPVHSSVADLDKDGSPEFVISEFGHFTGKVSLLKQQGDSLSNKTLINQPGTIRTLIRDMNNDGKQDIIALTSQGDESITILYQNQALEFNSEKAIRFSPIYGSSWFELIDYDLDGDLDIATVHGDNADKTPILKPYHGLRIHINDGNNNFTESFFYPLDGATRVVARDFDEDGDIDFALIATFPDYNEDPLRSFIYLENKDKENYEFTTSTFEAVNEARWFLMDAGDIDKDGDLDIILSAFSYAFSPIPKDIQQFWQEKDLDLMVLENKLCTPTLQ</sequence>
<keyword evidence="8" id="KW-1185">Reference proteome</keyword>
<dbReference type="GO" id="GO:0009055">
    <property type="term" value="F:electron transfer activity"/>
    <property type="evidence" value="ECO:0007669"/>
    <property type="project" value="InterPro"/>
</dbReference>
<dbReference type="InterPro" id="IPR009056">
    <property type="entry name" value="Cyt_c-like_dom"/>
</dbReference>
<evidence type="ECO:0000313" key="8">
    <source>
        <dbReference type="Proteomes" id="UP000315131"/>
    </source>
</evidence>
<dbReference type="EMBL" id="VHSF01000001">
    <property type="protein sequence ID" value="TRO67137.1"/>
    <property type="molecule type" value="Genomic_DNA"/>
</dbReference>
<proteinExistence type="predicted"/>
<reference evidence="7 8" key="1">
    <citation type="submission" date="2019-06" db="EMBL/GenBank/DDBJ databases">
        <title>Gramella sabulilitoris sp. nov., isolated from a marine sand.</title>
        <authorList>
            <person name="Yoon J.-H."/>
        </authorList>
    </citation>
    <scope>NUCLEOTIDE SEQUENCE [LARGE SCALE GENOMIC DNA]</scope>
    <source>
        <strain evidence="7 8">HSMS-1</strain>
    </source>
</reference>
<dbReference type="GO" id="GO:0046872">
    <property type="term" value="F:metal ion binding"/>
    <property type="evidence" value="ECO:0007669"/>
    <property type="project" value="UniProtKB-KW"/>
</dbReference>
<accession>A0A550I835</accession>
<dbReference type="Pfam" id="PF13517">
    <property type="entry name" value="FG-GAP_3"/>
    <property type="match status" value="2"/>
</dbReference>
<dbReference type="GO" id="GO:0020037">
    <property type="term" value="F:heme binding"/>
    <property type="evidence" value="ECO:0007669"/>
    <property type="project" value="InterPro"/>
</dbReference>
<evidence type="ECO:0000256" key="5">
    <source>
        <dbReference type="PROSITE-ProRule" id="PRU00433"/>
    </source>
</evidence>
<gene>
    <name evidence="7" type="ORF">FGM01_04435</name>
</gene>
<evidence type="ECO:0000313" key="7">
    <source>
        <dbReference type="EMBL" id="TRO67137.1"/>
    </source>
</evidence>
<dbReference type="SUPFAM" id="SSF69318">
    <property type="entry name" value="Integrin alpha N-terminal domain"/>
    <property type="match status" value="1"/>
</dbReference>
<dbReference type="InterPro" id="IPR036909">
    <property type="entry name" value="Cyt_c-like_dom_sf"/>
</dbReference>
<dbReference type="PROSITE" id="PS51007">
    <property type="entry name" value="CYTC"/>
    <property type="match status" value="1"/>
</dbReference>
<dbReference type="OrthoDB" id="1391917at2"/>
<evidence type="ECO:0000256" key="2">
    <source>
        <dbReference type="ARBA" id="ARBA00022723"/>
    </source>
</evidence>
<dbReference type="PANTHER" id="PTHR46580">
    <property type="entry name" value="SENSOR KINASE-RELATED"/>
    <property type="match status" value="1"/>
</dbReference>
<comment type="caution">
    <text evidence="7">The sequence shown here is derived from an EMBL/GenBank/DDBJ whole genome shotgun (WGS) entry which is preliminary data.</text>
</comment>
<dbReference type="Proteomes" id="UP000315131">
    <property type="component" value="Unassembled WGS sequence"/>
</dbReference>
<name>A0A550I835_9FLAO</name>
<dbReference type="AlphaFoldDB" id="A0A550I835"/>
<dbReference type="PANTHER" id="PTHR46580:SF4">
    <property type="entry name" value="ATP_GTP-BINDING PROTEIN"/>
    <property type="match status" value="1"/>
</dbReference>
<organism evidence="7 8">
    <name type="scientific">Christiangramia sabulilitoris</name>
    <dbReference type="NCBI Taxonomy" id="2583991"/>
    <lineage>
        <taxon>Bacteria</taxon>
        <taxon>Pseudomonadati</taxon>
        <taxon>Bacteroidota</taxon>
        <taxon>Flavobacteriia</taxon>
        <taxon>Flavobacteriales</taxon>
        <taxon>Flavobacteriaceae</taxon>
        <taxon>Christiangramia</taxon>
    </lineage>
</organism>
<dbReference type="InterPro" id="IPR028994">
    <property type="entry name" value="Integrin_alpha_N"/>
</dbReference>
<evidence type="ECO:0000256" key="1">
    <source>
        <dbReference type="ARBA" id="ARBA00022617"/>
    </source>
</evidence>
<dbReference type="SUPFAM" id="SSF46626">
    <property type="entry name" value="Cytochrome c"/>
    <property type="match status" value="1"/>
</dbReference>
<keyword evidence="2 5" id="KW-0479">Metal-binding</keyword>
<keyword evidence="3" id="KW-0732">Signal</keyword>
<protein>
    <submittedName>
        <fullName evidence="7">VCBS repeat-containing protein</fullName>
    </submittedName>
</protein>
<dbReference type="InterPro" id="IPR013517">
    <property type="entry name" value="FG-GAP"/>
</dbReference>
<dbReference type="Gene3D" id="2.130.10.130">
    <property type="entry name" value="Integrin alpha, N-terminal"/>
    <property type="match status" value="1"/>
</dbReference>
<keyword evidence="1 5" id="KW-0349">Heme</keyword>
<evidence type="ECO:0000259" key="6">
    <source>
        <dbReference type="PROSITE" id="PS51007"/>
    </source>
</evidence>
<feature type="domain" description="Cytochrome c" evidence="6">
    <location>
        <begin position="25"/>
        <end position="116"/>
    </location>
</feature>
<keyword evidence="4 5" id="KW-0408">Iron</keyword>
<evidence type="ECO:0000256" key="4">
    <source>
        <dbReference type="ARBA" id="ARBA00023004"/>
    </source>
</evidence>